<dbReference type="Pfam" id="PF10181">
    <property type="entry name" value="PIG-H"/>
    <property type="match status" value="1"/>
</dbReference>
<reference evidence="4" key="1">
    <citation type="submission" date="2014-12" db="EMBL/GenBank/DDBJ databases">
        <title>Insight into the proteome of Arion vulgaris.</title>
        <authorList>
            <person name="Aradska J."/>
            <person name="Bulat T."/>
            <person name="Smidak R."/>
            <person name="Sarate P."/>
            <person name="Gangsoo J."/>
            <person name="Sialana F."/>
            <person name="Bilban M."/>
            <person name="Lubec G."/>
        </authorList>
    </citation>
    <scope>NUCLEOTIDE SEQUENCE</scope>
    <source>
        <tissue evidence="4">Skin</tissue>
    </source>
</reference>
<evidence type="ECO:0000313" key="4">
    <source>
        <dbReference type="EMBL" id="CEK84391.1"/>
    </source>
</evidence>
<accession>A0A0B7AWG9</accession>
<organism evidence="4">
    <name type="scientific">Arion vulgaris</name>
    <dbReference type="NCBI Taxonomy" id="1028688"/>
    <lineage>
        <taxon>Eukaryota</taxon>
        <taxon>Metazoa</taxon>
        <taxon>Spiralia</taxon>
        <taxon>Lophotrochozoa</taxon>
        <taxon>Mollusca</taxon>
        <taxon>Gastropoda</taxon>
        <taxon>Heterobranchia</taxon>
        <taxon>Euthyneura</taxon>
        <taxon>Panpulmonata</taxon>
        <taxon>Eupulmonata</taxon>
        <taxon>Stylommatophora</taxon>
        <taxon>Helicina</taxon>
        <taxon>Arionoidea</taxon>
        <taxon>Arionidae</taxon>
        <taxon>Arion</taxon>
    </lineage>
</organism>
<gene>
    <name evidence="4" type="primary">ORF142454</name>
    <name evidence="5" type="synonym">ORF142456</name>
</gene>
<evidence type="ECO:0000313" key="5">
    <source>
        <dbReference type="EMBL" id="CEK84392.1"/>
    </source>
</evidence>
<proteinExistence type="inferred from homology"/>
<dbReference type="AlphaFoldDB" id="A0A0B7AWG9"/>
<dbReference type="InterPro" id="IPR019328">
    <property type="entry name" value="PIGH-H_dom"/>
</dbReference>
<protein>
    <recommendedName>
        <fullName evidence="3">Phosphatidylinositol N-acetylglucosaminyltransferase subunit H conserved domain-containing protein</fullName>
    </recommendedName>
</protein>
<dbReference type="InterPro" id="IPR044215">
    <property type="entry name" value="PIG-H"/>
</dbReference>
<feature type="domain" description="Phosphatidylinositol N-acetylglucosaminyltransferase subunit H conserved" evidence="3">
    <location>
        <begin position="78"/>
        <end position="145"/>
    </location>
</feature>
<dbReference type="UniPathway" id="UPA00196"/>
<dbReference type="PANTHER" id="PTHR15231:SF1">
    <property type="entry name" value="PHOSPHATIDYLINOSITOL N-ACETYLGLUCOSAMINYLTRANSFERASE SUBUNIT H"/>
    <property type="match status" value="1"/>
</dbReference>
<name>A0A0B7AWG9_9EUPU</name>
<comment type="similarity">
    <text evidence="2">Belongs to the PIGH family.</text>
</comment>
<dbReference type="EMBL" id="HACG01037527">
    <property type="protein sequence ID" value="CEK84392.1"/>
    <property type="molecule type" value="Transcribed_RNA"/>
</dbReference>
<sequence>MHYKMHHSSMGHRGSKFTIVHPLMKSRTCFITFLTISLLTAFSFGLHLIDKNSLAKLFLLLAVSFLIKLSSKIYSECVIILPSLGLQLETHYYLGQVSTHFICLSKVKDIVISEAVTMHSVLTYLVVLLKDEENDCTGQQTLYPLFINCWPPFNDLKHVYTVAQQKLLYSPTL</sequence>
<evidence type="ECO:0000256" key="2">
    <source>
        <dbReference type="ARBA" id="ARBA00009610"/>
    </source>
</evidence>
<dbReference type="PANTHER" id="PTHR15231">
    <property type="entry name" value="PHOSPHATIDYLINOSITOL N-ACETYLGLUCOSAMINYLTRANSFERASE SUBUNIT H"/>
    <property type="match status" value="1"/>
</dbReference>
<dbReference type="EMBL" id="HACG01037526">
    <property type="protein sequence ID" value="CEK84391.1"/>
    <property type="molecule type" value="Transcribed_RNA"/>
</dbReference>
<evidence type="ECO:0000259" key="3">
    <source>
        <dbReference type="Pfam" id="PF10181"/>
    </source>
</evidence>
<comment type="pathway">
    <text evidence="1">Glycolipid biosynthesis; glycosylphosphatidylinositol-anchor biosynthesis.</text>
</comment>
<evidence type="ECO:0000256" key="1">
    <source>
        <dbReference type="ARBA" id="ARBA00004687"/>
    </source>
</evidence>
<dbReference type="GO" id="GO:0000506">
    <property type="term" value="C:glycosylphosphatidylinositol-N-acetylglucosaminyltransferase (GPI-GnT) complex"/>
    <property type="evidence" value="ECO:0007669"/>
    <property type="project" value="InterPro"/>
</dbReference>
<dbReference type="GO" id="GO:0006506">
    <property type="term" value="P:GPI anchor biosynthetic process"/>
    <property type="evidence" value="ECO:0007669"/>
    <property type="project" value="UniProtKB-UniPathway"/>
</dbReference>